<comment type="similarity">
    <text evidence="1">Belongs to the peptidase C40 family.</text>
</comment>
<keyword evidence="3" id="KW-0378">Hydrolase</keyword>
<dbReference type="GO" id="GO:0008234">
    <property type="term" value="F:cysteine-type peptidase activity"/>
    <property type="evidence" value="ECO:0007669"/>
    <property type="project" value="UniProtKB-KW"/>
</dbReference>
<dbReference type="Gene3D" id="3.30.457.10">
    <property type="entry name" value="Copper amine oxidase-like, N-terminal domain"/>
    <property type="match status" value="1"/>
</dbReference>
<evidence type="ECO:0000313" key="8">
    <source>
        <dbReference type="Proteomes" id="UP000195437"/>
    </source>
</evidence>
<evidence type="ECO:0000256" key="3">
    <source>
        <dbReference type="ARBA" id="ARBA00022801"/>
    </source>
</evidence>
<dbReference type="Proteomes" id="UP000195437">
    <property type="component" value="Chromosome"/>
</dbReference>
<feature type="signal peptide" evidence="5">
    <location>
        <begin position="1"/>
        <end position="21"/>
    </location>
</feature>
<accession>A0A1Y0IS71</accession>
<dbReference type="PANTHER" id="PTHR47053">
    <property type="entry name" value="MUREIN DD-ENDOPEPTIDASE MEPH-RELATED"/>
    <property type="match status" value="1"/>
</dbReference>
<dbReference type="EMBL" id="CP021434">
    <property type="protein sequence ID" value="ARU63297.1"/>
    <property type="molecule type" value="Genomic_DNA"/>
</dbReference>
<organism evidence="7 8">
    <name type="scientific">Tumebacillus avium</name>
    <dbReference type="NCBI Taxonomy" id="1903704"/>
    <lineage>
        <taxon>Bacteria</taxon>
        <taxon>Bacillati</taxon>
        <taxon>Bacillota</taxon>
        <taxon>Bacilli</taxon>
        <taxon>Bacillales</taxon>
        <taxon>Alicyclobacillaceae</taxon>
        <taxon>Tumebacillus</taxon>
    </lineage>
</organism>
<evidence type="ECO:0000256" key="5">
    <source>
        <dbReference type="SAM" id="SignalP"/>
    </source>
</evidence>
<dbReference type="SUPFAM" id="SSF54001">
    <property type="entry name" value="Cysteine proteinases"/>
    <property type="match status" value="1"/>
</dbReference>
<evidence type="ECO:0000256" key="1">
    <source>
        <dbReference type="ARBA" id="ARBA00007074"/>
    </source>
</evidence>
<dbReference type="SUPFAM" id="SSF55383">
    <property type="entry name" value="Copper amine oxidase, domain N"/>
    <property type="match status" value="1"/>
</dbReference>
<dbReference type="KEGG" id="tum:CBW65_21655"/>
<evidence type="ECO:0000256" key="2">
    <source>
        <dbReference type="ARBA" id="ARBA00022670"/>
    </source>
</evidence>
<evidence type="ECO:0000259" key="6">
    <source>
        <dbReference type="PROSITE" id="PS51935"/>
    </source>
</evidence>
<feature type="domain" description="NlpC/P60" evidence="6">
    <location>
        <begin position="171"/>
        <end position="294"/>
    </location>
</feature>
<keyword evidence="2" id="KW-0645">Protease</keyword>
<dbReference type="AlphaFoldDB" id="A0A1Y0IS71"/>
<dbReference type="InterPro" id="IPR038765">
    <property type="entry name" value="Papain-like_cys_pep_sf"/>
</dbReference>
<name>A0A1Y0IS71_9BACL</name>
<dbReference type="PANTHER" id="PTHR47053:SF1">
    <property type="entry name" value="MUREIN DD-ENDOPEPTIDASE MEPH-RELATED"/>
    <property type="match status" value="1"/>
</dbReference>
<evidence type="ECO:0000313" key="7">
    <source>
        <dbReference type="EMBL" id="ARU63297.1"/>
    </source>
</evidence>
<proteinExistence type="inferred from homology"/>
<feature type="chain" id="PRO_5039640005" description="NlpC/P60 domain-containing protein" evidence="5">
    <location>
        <begin position="22"/>
        <end position="294"/>
    </location>
</feature>
<dbReference type="GO" id="GO:0006508">
    <property type="term" value="P:proteolysis"/>
    <property type="evidence" value="ECO:0007669"/>
    <property type="project" value="UniProtKB-KW"/>
</dbReference>
<dbReference type="InterPro" id="IPR036582">
    <property type="entry name" value="Mao_N_sf"/>
</dbReference>
<dbReference type="PROSITE" id="PS51935">
    <property type="entry name" value="NLPC_P60"/>
    <property type="match status" value="1"/>
</dbReference>
<keyword evidence="8" id="KW-1185">Reference proteome</keyword>
<protein>
    <recommendedName>
        <fullName evidence="6">NlpC/P60 domain-containing protein</fullName>
    </recommendedName>
</protein>
<reference evidence="8" key="1">
    <citation type="submission" date="2017-05" db="EMBL/GenBank/DDBJ databases">
        <authorList>
            <person name="Sung H."/>
        </authorList>
    </citation>
    <scope>NUCLEOTIDE SEQUENCE [LARGE SCALE GENOMIC DNA]</scope>
    <source>
        <strain evidence="8">AR23208</strain>
    </source>
</reference>
<gene>
    <name evidence="7" type="ORF">CBW65_21655</name>
</gene>
<sequence length="294" mass="32142">MRRVFVRMKSWRAKLAISVFAIVGILCQVQGEAEAAAPAPKYSVQLNDKLVTFPDAKPYLDGADRVQVPIRFLTESMGYSVDWKLEGKQVAVTMKKGTATVQLKTGDRKIIVNGKAELMDTVPVLKQDRTFVPVRFATEALNANVTWHQPTLSAIIATDGRTHQALAPVYVPISEKIIKTAKAYMGTPYVWGGSTPKGFDCSGLTQYVYAKNSVSLPRVSRDQYKTGQPVAKSSLKVGDLVFFSLNQKGVVGHVGIYTGNGEFISATSSKGVSIAKINDPYYWGAKYIGAKRVL</sequence>
<keyword evidence="4" id="KW-0788">Thiol protease</keyword>
<dbReference type="InterPro" id="IPR000064">
    <property type="entry name" value="NLP_P60_dom"/>
</dbReference>
<keyword evidence="5" id="KW-0732">Signal</keyword>
<evidence type="ECO:0000256" key="4">
    <source>
        <dbReference type="ARBA" id="ARBA00022807"/>
    </source>
</evidence>
<dbReference type="InterPro" id="IPR012854">
    <property type="entry name" value="Cu_amine_oxidase-like_N"/>
</dbReference>
<dbReference type="Pfam" id="PF07833">
    <property type="entry name" value="Cu_amine_oxidN1"/>
    <property type="match status" value="1"/>
</dbReference>
<dbReference type="Pfam" id="PF00877">
    <property type="entry name" value="NLPC_P60"/>
    <property type="match status" value="1"/>
</dbReference>
<dbReference type="Gene3D" id="3.90.1720.10">
    <property type="entry name" value="endopeptidase domain like (from Nostoc punctiforme)"/>
    <property type="match status" value="1"/>
</dbReference>
<dbReference type="InterPro" id="IPR051202">
    <property type="entry name" value="Peptidase_C40"/>
</dbReference>
<dbReference type="OrthoDB" id="9813368at2"/>